<name>A0ABQ3XRN4_9ACTN</name>
<organism evidence="1 2">
    <name type="scientific">Actinoplanes couchii</name>
    <dbReference type="NCBI Taxonomy" id="403638"/>
    <lineage>
        <taxon>Bacteria</taxon>
        <taxon>Bacillati</taxon>
        <taxon>Actinomycetota</taxon>
        <taxon>Actinomycetes</taxon>
        <taxon>Micromonosporales</taxon>
        <taxon>Micromonosporaceae</taxon>
        <taxon>Actinoplanes</taxon>
    </lineage>
</organism>
<evidence type="ECO:0000313" key="2">
    <source>
        <dbReference type="Proteomes" id="UP000612282"/>
    </source>
</evidence>
<accession>A0ABQ3XRN4</accession>
<dbReference type="EMBL" id="BOMG01000120">
    <property type="protein sequence ID" value="GID61163.1"/>
    <property type="molecule type" value="Genomic_DNA"/>
</dbReference>
<protein>
    <submittedName>
        <fullName evidence="1">Uncharacterized protein</fullName>
    </submittedName>
</protein>
<comment type="caution">
    <text evidence="1">The sequence shown here is derived from an EMBL/GenBank/DDBJ whole genome shotgun (WGS) entry which is preliminary data.</text>
</comment>
<evidence type="ECO:0000313" key="1">
    <source>
        <dbReference type="EMBL" id="GID61163.1"/>
    </source>
</evidence>
<sequence length="125" mass="13801">MGCLVLTAVVAIAAAVWHSSEGDYVDHLYRVHRVALGELAEDYRSGKLPAEPDLPADLRTLCPSGFAYANDTVLFVQVWENWRSESGIGLGYFTQPPTGRPRVTTADGDYGYPVREVGDGWWWVA</sequence>
<keyword evidence="2" id="KW-1185">Reference proteome</keyword>
<reference evidence="1 2" key="1">
    <citation type="submission" date="2021-01" db="EMBL/GenBank/DDBJ databases">
        <title>Whole genome shotgun sequence of Actinoplanes couchii NBRC 106145.</title>
        <authorList>
            <person name="Komaki H."/>
            <person name="Tamura T."/>
        </authorList>
    </citation>
    <scope>NUCLEOTIDE SEQUENCE [LARGE SCALE GENOMIC DNA]</scope>
    <source>
        <strain evidence="1 2">NBRC 106145</strain>
    </source>
</reference>
<gene>
    <name evidence="1" type="ORF">Aco03nite_095670</name>
</gene>
<proteinExistence type="predicted"/>
<dbReference type="Proteomes" id="UP000612282">
    <property type="component" value="Unassembled WGS sequence"/>
</dbReference>